<dbReference type="GO" id="GO:0004568">
    <property type="term" value="F:chitinase activity"/>
    <property type="evidence" value="ECO:0007669"/>
    <property type="project" value="TreeGrafter"/>
</dbReference>
<keyword evidence="4" id="KW-1185">Reference proteome</keyword>
<dbReference type="Pfam" id="PF00704">
    <property type="entry name" value="Glyco_hydro_18"/>
    <property type="match status" value="1"/>
</dbReference>
<reference evidence="3 4" key="1">
    <citation type="submission" date="2020-02" db="EMBL/GenBank/DDBJ databases">
        <authorList>
            <person name="Ferguson B K."/>
        </authorList>
    </citation>
    <scope>NUCLEOTIDE SEQUENCE [LARGE SCALE GENOMIC DNA]</scope>
</reference>
<dbReference type="PROSITE" id="PS51910">
    <property type="entry name" value="GH18_2"/>
    <property type="match status" value="1"/>
</dbReference>
<dbReference type="OrthoDB" id="76388at2759"/>
<feature type="region of interest" description="Disordered" evidence="1">
    <location>
        <begin position="162"/>
        <end position="185"/>
    </location>
</feature>
<dbReference type="Gene3D" id="3.20.20.80">
    <property type="entry name" value="Glycosidases"/>
    <property type="match status" value="1"/>
</dbReference>
<dbReference type="Proteomes" id="UP000479000">
    <property type="component" value="Unassembled WGS sequence"/>
</dbReference>
<dbReference type="InterPro" id="IPR017853">
    <property type="entry name" value="GH"/>
</dbReference>
<dbReference type="GO" id="GO:0008061">
    <property type="term" value="F:chitin binding"/>
    <property type="evidence" value="ECO:0007669"/>
    <property type="project" value="TreeGrafter"/>
</dbReference>
<dbReference type="GO" id="GO:0005576">
    <property type="term" value="C:extracellular region"/>
    <property type="evidence" value="ECO:0007669"/>
    <property type="project" value="TreeGrafter"/>
</dbReference>
<organism evidence="3 4">
    <name type="scientific">Nesidiocoris tenuis</name>
    <dbReference type="NCBI Taxonomy" id="355587"/>
    <lineage>
        <taxon>Eukaryota</taxon>
        <taxon>Metazoa</taxon>
        <taxon>Ecdysozoa</taxon>
        <taxon>Arthropoda</taxon>
        <taxon>Hexapoda</taxon>
        <taxon>Insecta</taxon>
        <taxon>Pterygota</taxon>
        <taxon>Neoptera</taxon>
        <taxon>Paraneoptera</taxon>
        <taxon>Hemiptera</taxon>
        <taxon>Heteroptera</taxon>
        <taxon>Panheteroptera</taxon>
        <taxon>Cimicomorpha</taxon>
        <taxon>Miridae</taxon>
        <taxon>Dicyphina</taxon>
        <taxon>Nesidiocoris</taxon>
    </lineage>
</organism>
<protein>
    <recommendedName>
        <fullName evidence="2">GH18 domain-containing protein</fullName>
    </recommendedName>
</protein>
<sequence length="185" mass="20888">MAYDFHGKWERETGHNAPLYAPSSDSEWRKQLSVSAAAEMWTRLGAPKEKLIIVIAKTKSDIIFQGDQWVGFDDERSIRHKMKWIKENGFGGAMVWTVDMDDFTGTICGNNVKYPLIGAIREGGPSLLLPDILVGQTTWSRQVRTCRFAAGPLHARDLRLRHAEQSQTGRGDRHGRPVLEDNRSP</sequence>
<evidence type="ECO:0000256" key="1">
    <source>
        <dbReference type="SAM" id="MobiDB-lite"/>
    </source>
</evidence>
<dbReference type="GO" id="GO:0005975">
    <property type="term" value="P:carbohydrate metabolic process"/>
    <property type="evidence" value="ECO:0007669"/>
    <property type="project" value="InterPro"/>
</dbReference>
<dbReference type="InterPro" id="IPR001223">
    <property type="entry name" value="Glyco_hydro18_cat"/>
</dbReference>
<dbReference type="AlphaFoldDB" id="A0A6H5HH48"/>
<proteinExistence type="predicted"/>
<gene>
    <name evidence="3" type="ORF">NTEN_LOCUS20510</name>
</gene>
<accession>A0A6H5HH48</accession>
<feature type="non-terminal residue" evidence="3">
    <location>
        <position position="185"/>
    </location>
</feature>
<dbReference type="PANTHER" id="PTHR11177">
    <property type="entry name" value="CHITINASE"/>
    <property type="match status" value="1"/>
</dbReference>
<dbReference type="EMBL" id="CADCXU010030237">
    <property type="protein sequence ID" value="CAB0016286.1"/>
    <property type="molecule type" value="Genomic_DNA"/>
</dbReference>
<feature type="domain" description="GH18" evidence="2">
    <location>
        <begin position="1"/>
        <end position="127"/>
    </location>
</feature>
<dbReference type="PANTHER" id="PTHR11177:SF317">
    <property type="entry name" value="CHITINASE 12-RELATED"/>
    <property type="match status" value="1"/>
</dbReference>
<dbReference type="SUPFAM" id="SSF51445">
    <property type="entry name" value="(Trans)glycosidases"/>
    <property type="match status" value="1"/>
</dbReference>
<evidence type="ECO:0000313" key="4">
    <source>
        <dbReference type="Proteomes" id="UP000479000"/>
    </source>
</evidence>
<evidence type="ECO:0000313" key="3">
    <source>
        <dbReference type="EMBL" id="CAB0016286.1"/>
    </source>
</evidence>
<evidence type="ECO:0000259" key="2">
    <source>
        <dbReference type="PROSITE" id="PS51910"/>
    </source>
</evidence>
<dbReference type="GO" id="GO:0006032">
    <property type="term" value="P:chitin catabolic process"/>
    <property type="evidence" value="ECO:0007669"/>
    <property type="project" value="TreeGrafter"/>
</dbReference>
<name>A0A6H5HH48_9HEMI</name>
<dbReference type="InterPro" id="IPR050314">
    <property type="entry name" value="Glycosyl_Hydrlase_18"/>
</dbReference>